<sequence>MDFIDSSYFSNNTHSTTNSTHITHGTNTTPGKGSNSMPMECIAGKGAIGTIGASTVMENITSPNKFHIDDGISGYENIYNSIEIIDIPEIKSKFNQCNSSITVTRPTDSMDTIDSTFVPNSTSSSTNSIPRILSTHNLTTTKGAVGPSTVTDTVMDENYIVAITGNTNRNTKQFTINTGSTVIKDMDTVDMDTVDMDMFDSIDTVDSLNRVDSFDPVDTSSTGTISTTGMSMSNTISRVNSMSTISRSSSMSRISSMSNMIDGMKNMKKEMSKVVKTGFNKRVSSKHFFEIDSISRYGDRSNNSPKSNILTSTNSILTSSNSPEKVFLTKGTNTSKFNTLNTFSTNNTMGKGANSTAMECTMGKGANSMVIECTPGKRANSKDISSTKDISTSGIGSIGASTVTDVTENLKLIDPKNDIRRIPSFYDLEQVEIHCQNSLKSTESLKRVGSKDSFEYLLFGNSQEYISILPTTDTEVYNKFNSHLKLDRFLLFGFHFNKLLNSISWLASIQLSCKSFNTVTVSGTTATEGTEVTSIDTIDSTFVPNSTSSSTNSIPRILSTHNIPNITNSTKGTNTKVDPFGVSTNTKVDPFGVSTNTKVDPFGVGGGPDTVTDMESNIEMNFRRKFNTFQKSSSTPTFTNFNIH</sequence>
<accession>A0A3B0MN52</accession>
<name>A0A3B0MN52_THEAN</name>
<evidence type="ECO:0000313" key="3">
    <source>
        <dbReference type="EMBL" id="SVP91459.1"/>
    </source>
</evidence>
<reference evidence="2" key="1">
    <citation type="submission" date="2018-07" db="EMBL/GenBank/DDBJ databases">
        <authorList>
            <person name="Quirk P.G."/>
            <person name="Krulwich T.A."/>
        </authorList>
    </citation>
    <scope>NUCLEOTIDE SEQUENCE</scope>
    <source>
        <strain evidence="2">Anand</strain>
    </source>
</reference>
<gene>
    <name evidence="2" type="ORF">TAT_000159300</name>
    <name evidence="3" type="ORF">TAV_000159500</name>
</gene>
<feature type="region of interest" description="Disordered" evidence="1">
    <location>
        <begin position="14"/>
        <end position="35"/>
    </location>
</feature>
<dbReference type="AlphaFoldDB" id="A0A3B0MN52"/>
<dbReference type="EMBL" id="UIVT01000002">
    <property type="protein sequence ID" value="SVP90882.1"/>
    <property type="molecule type" value="Genomic_DNA"/>
</dbReference>
<feature type="compositionally biased region" description="Low complexity" evidence="1">
    <location>
        <begin position="14"/>
        <end position="29"/>
    </location>
</feature>
<organism evidence="2">
    <name type="scientific">Theileria annulata</name>
    <dbReference type="NCBI Taxonomy" id="5874"/>
    <lineage>
        <taxon>Eukaryota</taxon>
        <taxon>Sar</taxon>
        <taxon>Alveolata</taxon>
        <taxon>Apicomplexa</taxon>
        <taxon>Aconoidasida</taxon>
        <taxon>Piroplasmida</taxon>
        <taxon>Theileriidae</taxon>
        <taxon>Theileria</taxon>
    </lineage>
</organism>
<dbReference type="EMBL" id="UIVS01000002">
    <property type="protein sequence ID" value="SVP91459.1"/>
    <property type="molecule type" value="Genomic_DNA"/>
</dbReference>
<proteinExistence type="predicted"/>
<dbReference type="VEuPathDB" id="PiroplasmaDB:TA13915"/>
<protein>
    <submittedName>
        <fullName evidence="2">Uncharacterized protein</fullName>
    </submittedName>
</protein>
<evidence type="ECO:0000313" key="2">
    <source>
        <dbReference type="EMBL" id="SVP90882.1"/>
    </source>
</evidence>
<evidence type="ECO:0000256" key="1">
    <source>
        <dbReference type="SAM" id="MobiDB-lite"/>
    </source>
</evidence>